<dbReference type="GO" id="GO:0016491">
    <property type="term" value="F:oxidoreductase activity"/>
    <property type="evidence" value="ECO:0007669"/>
    <property type="project" value="UniProtKB-KW"/>
</dbReference>
<reference evidence="4" key="2">
    <citation type="submission" date="2019-06" db="EMBL/GenBank/DDBJ databases">
        <title>Co-occurence of chitin degradation, pigmentation and bioactivity in marine Pseudoalteromonas.</title>
        <authorList>
            <person name="Sonnenschein E.C."/>
            <person name="Bech P.K."/>
        </authorList>
    </citation>
    <scope>NUCLEOTIDE SEQUENCE [LARGE SCALE GENOMIC DNA]</scope>
    <source>
        <strain evidence="4">S2676</strain>
    </source>
</reference>
<dbReference type="RefSeq" id="WP_138551807.1">
    <property type="nucleotide sequence ID" value="NZ_PNCH01000030.1"/>
</dbReference>
<sequence length="328" mass="35527">MTQSSFISAADVCSIMQRELVKLGLSQDDALLIADMLTDTSLEGTDTHGIRLFPTYVNEFIGGRAKVIPNIQFVHETPVGGLVDADGANGLVASSWAMREAICKAKQSWLGAVVVRNSNHFGAAANFTKMAAQEGLLGICMTNSDALVSLKGGLDAFLGTNPIAFSAPTPTGHFSADFATSQVSYSKIKKMLAANEAIPESWANIEHTGEGKSVRALTPLGGYKGQALGFFVQVMTALLAGMPFDHQLSHLYEAPYDSPRKVSHFFLAINPEMFIPLEQFKNDVARLMEEAMKVAPEAILPGELELKNKQARQETGIPVEPWLRDYMC</sequence>
<proteinExistence type="inferred from homology"/>
<dbReference type="PANTHER" id="PTHR11091:SF0">
    <property type="entry name" value="MALATE DEHYDROGENASE"/>
    <property type="match status" value="1"/>
</dbReference>
<dbReference type="AlphaFoldDB" id="A0A5S3WNQ6"/>
<dbReference type="Gene3D" id="1.10.1530.10">
    <property type="match status" value="1"/>
</dbReference>
<dbReference type="Proteomes" id="UP000310249">
    <property type="component" value="Unassembled WGS sequence"/>
</dbReference>
<reference evidence="3 4" key="1">
    <citation type="submission" date="2018-01" db="EMBL/GenBank/DDBJ databases">
        <authorList>
            <person name="Paulsen S."/>
            <person name="Gram L.K."/>
        </authorList>
    </citation>
    <scope>NUCLEOTIDE SEQUENCE [LARGE SCALE GENOMIC DNA]</scope>
    <source>
        <strain evidence="3 4">S2676</strain>
    </source>
</reference>
<dbReference type="InterPro" id="IPR043143">
    <property type="entry name" value="Mal/L-sulf/L-lact_DH-like_NADP"/>
</dbReference>
<accession>A0A5S3WNQ6</accession>
<protein>
    <submittedName>
        <fullName evidence="3">Lactate dehydrogenase</fullName>
    </submittedName>
</protein>
<dbReference type="PANTHER" id="PTHR11091">
    <property type="entry name" value="OXIDOREDUCTASE-RELATED"/>
    <property type="match status" value="1"/>
</dbReference>
<dbReference type="SUPFAM" id="SSF89733">
    <property type="entry name" value="L-sulfolactate dehydrogenase-like"/>
    <property type="match status" value="1"/>
</dbReference>
<organism evidence="3 4">
    <name type="scientific">Pseudoalteromonas rubra</name>
    <dbReference type="NCBI Taxonomy" id="43658"/>
    <lineage>
        <taxon>Bacteria</taxon>
        <taxon>Pseudomonadati</taxon>
        <taxon>Pseudomonadota</taxon>
        <taxon>Gammaproteobacteria</taxon>
        <taxon>Alteromonadales</taxon>
        <taxon>Pseudoalteromonadaceae</taxon>
        <taxon>Pseudoalteromonas</taxon>
    </lineage>
</organism>
<dbReference type="Gene3D" id="3.30.1370.60">
    <property type="entry name" value="Hypothetical oxidoreductase yiak, domain 2"/>
    <property type="match status" value="1"/>
</dbReference>
<evidence type="ECO:0000313" key="4">
    <source>
        <dbReference type="Proteomes" id="UP000310249"/>
    </source>
</evidence>
<keyword evidence="2" id="KW-0560">Oxidoreductase</keyword>
<dbReference type="InterPro" id="IPR003767">
    <property type="entry name" value="Malate/L-lactate_DH-like"/>
</dbReference>
<comment type="similarity">
    <text evidence="1">Belongs to the LDH2/MDH2 oxidoreductase family.</text>
</comment>
<name>A0A5S3WNQ6_9GAMM</name>
<dbReference type="InterPro" id="IPR043144">
    <property type="entry name" value="Mal/L-sulf/L-lact_DH-like_ah"/>
</dbReference>
<evidence type="ECO:0000256" key="2">
    <source>
        <dbReference type="ARBA" id="ARBA00023002"/>
    </source>
</evidence>
<comment type="caution">
    <text evidence="3">The sequence shown here is derived from an EMBL/GenBank/DDBJ whole genome shotgun (WGS) entry which is preliminary data.</text>
</comment>
<gene>
    <name evidence="3" type="ORF">CWB99_07670</name>
</gene>
<dbReference type="EMBL" id="PNCI01000016">
    <property type="protein sequence ID" value="TMP29958.1"/>
    <property type="molecule type" value="Genomic_DNA"/>
</dbReference>
<dbReference type="InterPro" id="IPR036111">
    <property type="entry name" value="Mal/L-sulfo/L-lacto_DH-like_sf"/>
</dbReference>
<dbReference type="OrthoDB" id="9769447at2"/>
<evidence type="ECO:0000256" key="1">
    <source>
        <dbReference type="ARBA" id="ARBA00006056"/>
    </source>
</evidence>
<evidence type="ECO:0000313" key="3">
    <source>
        <dbReference type="EMBL" id="TMP29958.1"/>
    </source>
</evidence>
<dbReference type="Pfam" id="PF02615">
    <property type="entry name" value="Ldh_2"/>
    <property type="match status" value="1"/>
</dbReference>